<evidence type="ECO:0000256" key="12">
    <source>
        <dbReference type="PROSITE-ProRule" id="PRU00277"/>
    </source>
</evidence>
<dbReference type="InterPro" id="IPR037041">
    <property type="entry name" value="Trigger_fac_C_sf"/>
</dbReference>
<comment type="caution">
    <text evidence="15">The sequence shown here is derived from an EMBL/GenBank/DDBJ whole genome shotgun (WGS) entry which is preliminary data.</text>
</comment>
<dbReference type="InterPro" id="IPR001179">
    <property type="entry name" value="PPIase_FKBP_dom"/>
</dbReference>
<evidence type="ECO:0000256" key="9">
    <source>
        <dbReference type="ARBA" id="ARBA00023306"/>
    </source>
</evidence>
<dbReference type="Gene3D" id="3.30.70.1050">
    <property type="entry name" value="Trigger factor ribosome-binding domain"/>
    <property type="match status" value="1"/>
</dbReference>
<comment type="similarity">
    <text evidence="2 11 13">Belongs to the FKBP-type PPIase family. Tig subfamily.</text>
</comment>
<dbReference type="InterPro" id="IPR005215">
    <property type="entry name" value="Trig_fac"/>
</dbReference>
<dbReference type="InterPro" id="IPR008881">
    <property type="entry name" value="Trigger_fac_ribosome-bd_bac"/>
</dbReference>
<dbReference type="GO" id="GO:0051083">
    <property type="term" value="P:'de novo' cotranslational protein folding"/>
    <property type="evidence" value="ECO:0007669"/>
    <property type="project" value="TreeGrafter"/>
</dbReference>
<dbReference type="PIRSF" id="PIRSF003095">
    <property type="entry name" value="Trigger_factor"/>
    <property type="match status" value="1"/>
</dbReference>
<organism evidence="15 16">
    <name type="scientific">Thiorhodococcus minor</name>
    <dbReference type="NCBI Taxonomy" id="57489"/>
    <lineage>
        <taxon>Bacteria</taxon>
        <taxon>Pseudomonadati</taxon>
        <taxon>Pseudomonadota</taxon>
        <taxon>Gammaproteobacteria</taxon>
        <taxon>Chromatiales</taxon>
        <taxon>Chromatiaceae</taxon>
        <taxon>Thiorhodococcus</taxon>
    </lineage>
</organism>
<keyword evidence="6 11" id="KW-0697">Rotamase</keyword>
<sequence length="436" mass="48396">MQVSVEAGEGLERRMKIDLPFEQVSDEVEKRLQKYARSARLPGFRPGKVPMKVLRKRYGEQLHHEVLADMVQSSFMEALNQESLQPAGMPHIEPDFDLQEQRVGFTATFEVMPEFELGSVADKVVKRPVAEVADADLDAMIQRLREQRKAWNPVERAAEKGDQLTISFTGTVDGEAFEGGSSSGVTLELGSGRMIPGFEEGLVGAAPGESRVLDLTFPDPYQATHLAGKPVRFEVMVDAVAEPALPEVDAEFVKGFGVEDGDVERFMSDVRANMERELKDRIQARTKERVMDALLEANEIAVPEALVEQEIKAMGEQMRQAMGGAEMQLPSELFADAARRRVALGLILGKVVKDNDITADEGRVRKMVEEMASTYEQPQAVIDYYYGDRSRLSQVETSVLEEQVVELILEQVKVEDEPLSFDALTRSESASDQAAA</sequence>
<keyword evidence="7 11" id="KW-0143">Chaperone</keyword>
<evidence type="ECO:0000256" key="6">
    <source>
        <dbReference type="ARBA" id="ARBA00023110"/>
    </source>
</evidence>
<evidence type="ECO:0000256" key="7">
    <source>
        <dbReference type="ARBA" id="ARBA00023186"/>
    </source>
</evidence>
<keyword evidence="8 11" id="KW-0413">Isomerase</keyword>
<dbReference type="PANTHER" id="PTHR30560:SF3">
    <property type="entry name" value="TRIGGER FACTOR-LIKE PROTEIN TIG, CHLOROPLASTIC"/>
    <property type="match status" value="1"/>
</dbReference>
<evidence type="ECO:0000313" key="15">
    <source>
        <dbReference type="EMBL" id="NEV61815.1"/>
    </source>
</evidence>
<dbReference type="PROSITE" id="PS50059">
    <property type="entry name" value="FKBP_PPIASE"/>
    <property type="match status" value="1"/>
</dbReference>
<accession>A0A6M0K0I5</accession>
<dbReference type="GO" id="GO:0044183">
    <property type="term" value="F:protein folding chaperone"/>
    <property type="evidence" value="ECO:0007669"/>
    <property type="project" value="TreeGrafter"/>
</dbReference>
<dbReference type="GO" id="GO:0043335">
    <property type="term" value="P:protein unfolding"/>
    <property type="evidence" value="ECO:0007669"/>
    <property type="project" value="TreeGrafter"/>
</dbReference>
<proteinExistence type="inferred from homology"/>
<comment type="subcellular location">
    <subcellularLocation>
        <location evidence="11">Cytoplasm</location>
    </subcellularLocation>
    <text evidence="11">About half TF is bound to the ribosome near the polypeptide exit tunnel while the other half is free in the cytoplasm.</text>
</comment>
<dbReference type="HAMAP" id="MF_00303">
    <property type="entry name" value="Trigger_factor_Tig"/>
    <property type="match status" value="1"/>
</dbReference>
<dbReference type="InterPro" id="IPR008880">
    <property type="entry name" value="Trigger_fac_C"/>
</dbReference>
<dbReference type="Gene3D" id="3.10.50.40">
    <property type="match status" value="1"/>
</dbReference>
<evidence type="ECO:0000256" key="5">
    <source>
        <dbReference type="ARBA" id="ARBA00022618"/>
    </source>
</evidence>
<comment type="domain">
    <text evidence="11">Consists of 3 domains; the N-terminus binds the ribosome, the middle domain has PPIase activity, while the C-terminus has intrinsic chaperone activity on its own.</text>
</comment>
<keyword evidence="5 11" id="KW-0132">Cell division</keyword>
<dbReference type="InterPro" id="IPR027304">
    <property type="entry name" value="Trigger_fact/SurA_dom_sf"/>
</dbReference>
<dbReference type="SUPFAM" id="SSF54534">
    <property type="entry name" value="FKBP-like"/>
    <property type="match status" value="1"/>
</dbReference>
<dbReference type="InterPro" id="IPR036611">
    <property type="entry name" value="Trigger_fac_ribosome-bd_sf"/>
</dbReference>
<evidence type="ECO:0000256" key="1">
    <source>
        <dbReference type="ARBA" id="ARBA00000971"/>
    </source>
</evidence>
<dbReference type="AlphaFoldDB" id="A0A6M0K0I5"/>
<evidence type="ECO:0000259" key="14">
    <source>
        <dbReference type="PROSITE" id="PS50059"/>
    </source>
</evidence>
<dbReference type="RefSeq" id="WP_164452286.1">
    <property type="nucleotide sequence ID" value="NZ_JAAIJQ010000017.1"/>
</dbReference>
<dbReference type="NCBIfam" id="TIGR00115">
    <property type="entry name" value="tig"/>
    <property type="match status" value="1"/>
</dbReference>
<comment type="function">
    <text evidence="11">Involved in protein export. Acts as a chaperone by maintaining the newly synthesized protein in an open conformation. Functions as a peptidyl-prolyl cis-trans isomerase.</text>
</comment>
<dbReference type="GO" id="GO:0005737">
    <property type="term" value="C:cytoplasm"/>
    <property type="evidence" value="ECO:0007669"/>
    <property type="project" value="UniProtKB-SubCell"/>
</dbReference>
<reference evidence="15 16" key="1">
    <citation type="submission" date="2020-02" db="EMBL/GenBank/DDBJ databases">
        <title>Genome sequences of Thiorhodococcus mannitoliphagus and Thiorhodococcus minor, purple sulfur photosynthetic bacteria in the gammaproteobacterial family, Chromatiaceae.</title>
        <authorList>
            <person name="Aviles F.A."/>
            <person name="Meyer T.E."/>
            <person name="Kyndt J.A."/>
        </authorList>
    </citation>
    <scope>NUCLEOTIDE SEQUENCE [LARGE SCALE GENOMIC DNA]</scope>
    <source>
        <strain evidence="15 16">DSM 11518</strain>
    </source>
</reference>
<dbReference type="GO" id="GO:0003755">
    <property type="term" value="F:peptidyl-prolyl cis-trans isomerase activity"/>
    <property type="evidence" value="ECO:0007669"/>
    <property type="project" value="UniProtKB-UniRule"/>
</dbReference>
<name>A0A6M0K0I5_9GAMM</name>
<evidence type="ECO:0000313" key="16">
    <source>
        <dbReference type="Proteomes" id="UP000483379"/>
    </source>
</evidence>
<dbReference type="SUPFAM" id="SSF102735">
    <property type="entry name" value="Trigger factor ribosome-binding domain"/>
    <property type="match status" value="1"/>
</dbReference>
<evidence type="ECO:0000256" key="10">
    <source>
        <dbReference type="ARBA" id="ARBA00029986"/>
    </source>
</evidence>
<dbReference type="Pfam" id="PF05697">
    <property type="entry name" value="Trigger_N"/>
    <property type="match status" value="1"/>
</dbReference>
<evidence type="ECO:0000256" key="13">
    <source>
        <dbReference type="RuleBase" id="RU003914"/>
    </source>
</evidence>
<comment type="catalytic activity">
    <reaction evidence="1 11 12">
        <text>[protein]-peptidylproline (omega=180) = [protein]-peptidylproline (omega=0)</text>
        <dbReference type="Rhea" id="RHEA:16237"/>
        <dbReference type="Rhea" id="RHEA-COMP:10747"/>
        <dbReference type="Rhea" id="RHEA-COMP:10748"/>
        <dbReference type="ChEBI" id="CHEBI:83833"/>
        <dbReference type="ChEBI" id="CHEBI:83834"/>
        <dbReference type="EC" id="5.2.1.8"/>
    </reaction>
</comment>
<evidence type="ECO:0000256" key="3">
    <source>
        <dbReference type="ARBA" id="ARBA00013194"/>
    </source>
</evidence>
<evidence type="ECO:0000256" key="4">
    <source>
        <dbReference type="ARBA" id="ARBA00016902"/>
    </source>
</evidence>
<dbReference type="PANTHER" id="PTHR30560">
    <property type="entry name" value="TRIGGER FACTOR CHAPERONE AND PEPTIDYL-PROLYL CIS/TRANS ISOMERASE"/>
    <property type="match status" value="1"/>
</dbReference>
<protein>
    <recommendedName>
        <fullName evidence="4 11">Trigger factor</fullName>
        <shortName evidence="11">TF</shortName>
        <ecNumber evidence="3 11">5.2.1.8</ecNumber>
    </recommendedName>
    <alternativeName>
        <fullName evidence="10 11">PPIase</fullName>
    </alternativeName>
</protein>
<dbReference type="Pfam" id="PF00254">
    <property type="entry name" value="FKBP_C"/>
    <property type="match status" value="1"/>
</dbReference>
<dbReference type="Pfam" id="PF05698">
    <property type="entry name" value="Trigger_C"/>
    <property type="match status" value="1"/>
</dbReference>
<dbReference type="GO" id="GO:0043022">
    <property type="term" value="F:ribosome binding"/>
    <property type="evidence" value="ECO:0007669"/>
    <property type="project" value="TreeGrafter"/>
</dbReference>
<dbReference type="EMBL" id="JAAIJQ010000017">
    <property type="protein sequence ID" value="NEV61815.1"/>
    <property type="molecule type" value="Genomic_DNA"/>
</dbReference>
<keyword evidence="16" id="KW-1185">Reference proteome</keyword>
<dbReference type="Proteomes" id="UP000483379">
    <property type="component" value="Unassembled WGS sequence"/>
</dbReference>
<dbReference type="GO" id="GO:0015031">
    <property type="term" value="P:protein transport"/>
    <property type="evidence" value="ECO:0007669"/>
    <property type="project" value="UniProtKB-UniRule"/>
</dbReference>
<feature type="domain" description="PPIase FKBP-type" evidence="14">
    <location>
        <begin position="161"/>
        <end position="221"/>
    </location>
</feature>
<evidence type="ECO:0000256" key="2">
    <source>
        <dbReference type="ARBA" id="ARBA00005464"/>
    </source>
</evidence>
<dbReference type="SUPFAM" id="SSF109998">
    <property type="entry name" value="Triger factor/SurA peptide-binding domain-like"/>
    <property type="match status" value="1"/>
</dbReference>
<keyword evidence="9 11" id="KW-0131">Cell cycle</keyword>
<evidence type="ECO:0000256" key="11">
    <source>
        <dbReference type="HAMAP-Rule" id="MF_00303"/>
    </source>
</evidence>
<keyword evidence="11" id="KW-0963">Cytoplasm</keyword>
<gene>
    <name evidence="11" type="primary">tig</name>
    <name evidence="15" type="ORF">G3446_07910</name>
</gene>
<dbReference type="EC" id="5.2.1.8" evidence="3 11"/>
<dbReference type="InterPro" id="IPR046357">
    <property type="entry name" value="PPIase_dom_sf"/>
</dbReference>
<dbReference type="GO" id="GO:0051301">
    <property type="term" value="P:cell division"/>
    <property type="evidence" value="ECO:0007669"/>
    <property type="project" value="UniProtKB-KW"/>
</dbReference>
<evidence type="ECO:0000256" key="8">
    <source>
        <dbReference type="ARBA" id="ARBA00023235"/>
    </source>
</evidence>
<dbReference type="FunFam" id="3.10.50.40:FF:000001">
    <property type="entry name" value="Trigger factor"/>
    <property type="match status" value="1"/>
</dbReference>
<dbReference type="Gene3D" id="1.10.3120.10">
    <property type="entry name" value="Trigger factor, C-terminal domain"/>
    <property type="match status" value="1"/>
</dbReference>